<dbReference type="EMBL" id="WVUK01000054">
    <property type="protein sequence ID" value="KAF7494082.1"/>
    <property type="molecule type" value="Genomic_DNA"/>
</dbReference>
<sequence length="93" mass="10589">MSTDAKGHCPSALDKWLLVRYKKYATVEEIPNTISSITMKRIHDRARVHLCFILMGLSGIGMFSWALIGKYQAKKGYSIEQRAEDLINRKSNS</sequence>
<dbReference type="GO" id="GO:0016020">
    <property type="term" value="C:membrane"/>
    <property type="evidence" value="ECO:0007669"/>
    <property type="project" value="UniProtKB-SubCell"/>
</dbReference>
<dbReference type="VEuPathDB" id="VectorBase:SSCA007230"/>
<evidence type="ECO:0000313" key="11">
    <source>
        <dbReference type="Proteomes" id="UP000616769"/>
    </source>
</evidence>
<reference evidence="9" key="4">
    <citation type="submission" date="2022-06" db="UniProtKB">
        <authorList>
            <consortium name="EnsemblMetazoa"/>
        </authorList>
    </citation>
    <scope>IDENTIFICATION</scope>
</reference>
<name>A0A132A0F2_SARSC</name>
<evidence type="ECO:0000256" key="3">
    <source>
        <dbReference type="ARBA" id="ARBA00022692"/>
    </source>
</evidence>
<dbReference type="OMA" id="IMMRRVH"/>
<reference evidence="7" key="3">
    <citation type="submission" date="2020-01" db="EMBL/GenBank/DDBJ databases">
        <authorList>
            <person name="Korhonen P.K.K."/>
            <person name="Guangxu M.G."/>
            <person name="Wang T.W."/>
            <person name="Stroehlein A.J.S."/>
            <person name="Young N.D."/>
            <person name="Ang C.-S.A."/>
            <person name="Fernando D.W.F."/>
            <person name="Lu H.L."/>
            <person name="Taylor S.T."/>
            <person name="Ehtesham M.E.M."/>
            <person name="Najaraj S.H.N."/>
            <person name="Harsha G.H.G."/>
            <person name="Madugundu A.M."/>
            <person name="Renuse S.R."/>
            <person name="Holt D.H."/>
            <person name="Pandey A.P."/>
            <person name="Papenfuss A.P."/>
            <person name="Gasser R.B.G."/>
            <person name="Fischer K.F."/>
        </authorList>
    </citation>
    <scope>NUCLEOTIDE SEQUENCE</scope>
    <source>
        <strain evidence="7">SSS_KF_BRIS2020</strain>
    </source>
</reference>
<feature type="transmembrane region" description="Helical" evidence="6">
    <location>
        <begin position="48"/>
        <end position="68"/>
    </location>
</feature>
<comment type="subcellular location">
    <subcellularLocation>
        <location evidence="1">Membrane</location>
        <topology evidence="1">Single-pass membrane protein</topology>
    </subcellularLocation>
</comment>
<dbReference type="Pfam" id="PF06388">
    <property type="entry name" value="DUF1075"/>
    <property type="match status" value="1"/>
</dbReference>
<keyword evidence="3 6" id="KW-0812">Transmembrane</keyword>
<keyword evidence="10" id="KW-1185">Reference proteome</keyword>
<evidence type="ECO:0000313" key="7">
    <source>
        <dbReference type="EMBL" id="KAF7494082.1"/>
    </source>
</evidence>
<dbReference type="PANTHER" id="PTHR13674">
    <property type="entry name" value="GROWTH AND TRANSFORMATION-DEPENDENT PROTEIN"/>
    <property type="match status" value="1"/>
</dbReference>
<comment type="similarity">
    <text evidence="2">Belongs to the UPF0389 family.</text>
</comment>
<reference evidence="8 11" key="1">
    <citation type="journal article" date="2015" name="Parasit. Vectors">
        <title>Draft genome of the scabies mite.</title>
        <authorList>
            <person name="Rider S.D.Jr."/>
            <person name="Morgan M.S."/>
            <person name="Arlian L.G."/>
        </authorList>
    </citation>
    <scope>NUCLEOTIDE SEQUENCE [LARGE SCALE GENOMIC DNA]</scope>
    <source>
        <strain evidence="8">Arlian Lab</strain>
    </source>
</reference>
<dbReference type="EnsemblMetazoa" id="SSS_7562s_mrna">
    <property type="protein sequence ID" value="KAF7494082.1"/>
    <property type="gene ID" value="SSS_7562"/>
</dbReference>
<dbReference type="InterPro" id="IPR009432">
    <property type="entry name" value="DUF1075"/>
</dbReference>
<evidence type="ECO:0000256" key="5">
    <source>
        <dbReference type="ARBA" id="ARBA00023136"/>
    </source>
</evidence>
<evidence type="ECO:0000256" key="4">
    <source>
        <dbReference type="ARBA" id="ARBA00022989"/>
    </source>
</evidence>
<accession>A0A132A0F2</accession>
<evidence type="ECO:0000313" key="8">
    <source>
        <dbReference type="EMBL" id="KPM04025.1"/>
    </source>
</evidence>
<dbReference type="AlphaFoldDB" id="A0A132A0F2"/>
<keyword evidence="5 6" id="KW-0472">Membrane</keyword>
<reference evidence="10" key="2">
    <citation type="journal article" date="2020" name="PLoS Negl. Trop. Dis.">
        <title>High-quality nuclear genome for Sarcoptes scabiei-A critical resource for a neglected parasite.</title>
        <authorList>
            <person name="Korhonen P.K."/>
            <person name="Gasser R.B."/>
            <person name="Ma G."/>
            <person name="Wang T."/>
            <person name="Stroehlein A.J."/>
            <person name="Young N.D."/>
            <person name="Ang C.S."/>
            <person name="Fernando D.D."/>
            <person name="Lu H.C."/>
            <person name="Taylor S."/>
            <person name="Reynolds S.L."/>
            <person name="Mofiz E."/>
            <person name="Najaraj S.H."/>
            <person name="Gowda H."/>
            <person name="Madugundu A."/>
            <person name="Renuse S."/>
            <person name="Holt D."/>
            <person name="Pandey A."/>
            <person name="Papenfuss A.T."/>
            <person name="Fischer K."/>
        </authorList>
    </citation>
    <scope>NUCLEOTIDE SEQUENCE [LARGE SCALE GENOMIC DNA]</scope>
</reference>
<dbReference type="Proteomes" id="UP000070412">
    <property type="component" value="Unassembled WGS sequence"/>
</dbReference>
<proteinExistence type="inferred from homology"/>
<evidence type="ECO:0000256" key="1">
    <source>
        <dbReference type="ARBA" id="ARBA00004167"/>
    </source>
</evidence>
<dbReference type="PANTHER" id="PTHR13674:SF5">
    <property type="entry name" value="UPF0389 PROTEIN CG9231"/>
    <property type="match status" value="1"/>
</dbReference>
<evidence type="ECO:0000256" key="2">
    <source>
        <dbReference type="ARBA" id="ARBA00007363"/>
    </source>
</evidence>
<evidence type="ECO:0000313" key="10">
    <source>
        <dbReference type="Proteomes" id="UP000070412"/>
    </source>
</evidence>
<dbReference type="Proteomes" id="UP000616769">
    <property type="component" value="Unassembled WGS sequence"/>
</dbReference>
<evidence type="ECO:0000313" key="9">
    <source>
        <dbReference type="EnsemblMetazoa" id="KAF7494082.1"/>
    </source>
</evidence>
<organism evidence="8 11">
    <name type="scientific">Sarcoptes scabiei</name>
    <name type="common">Itch mite</name>
    <name type="synonym">Acarus scabiei</name>
    <dbReference type="NCBI Taxonomy" id="52283"/>
    <lineage>
        <taxon>Eukaryota</taxon>
        <taxon>Metazoa</taxon>
        <taxon>Ecdysozoa</taxon>
        <taxon>Arthropoda</taxon>
        <taxon>Chelicerata</taxon>
        <taxon>Arachnida</taxon>
        <taxon>Acari</taxon>
        <taxon>Acariformes</taxon>
        <taxon>Sarcoptiformes</taxon>
        <taxon>Astigmata</taxon>
        <taxon>Psoroptidia</taxon>
        <taxon>Sarcoptoidea</taxon>
        <taxon>Sarcoptidae</taxon>
        <taxon>Sarcoptinae</taxon>
        <taxon>Sarcoptes</taxon>
    </lineage>
</organism>
<evidence type="ECO:0000256" key="6">
    <source>
        <dbReference type="SAM" id="Phobius"/>
    </source>
</evidence>
<keyword evidence="4 6" id="KW-1133">Transmembrane helix</keyword>
<protein>
    <submittedName>
        <fullName evidence="8">DUF1075 domain containing protein</fullName>
    </submittedName>
    <submittedName>
        <fullName evidence="7">Putative UPF0389 protein</fullName>
    </submittedName>
</protein>
<dbReference type="EMBL" id="JXLN01007040">
    <property type="protein sequence ID" value="KPM04025.1"/>
    <property type="molecule type" value="Genomic_DNA"/>
</dbReference>
<dbReference type="OrthoDB" id="8193498at2759"/>
<gene>
    <name evidence="8" type="ORF">QR98_0024640</name>
    <name evidence="7" type="ORF">SSS_7562</name>
</gene>